<organism evidence="1 2">
    <name type="scientific">Henosepilachna vigintioctopunctata</name>
    <dbReference type="NCBI Taxonomy" id="420089"/>
    <lineage>
        <taxon>Eukaryota</taxon>
        <taxon>Metazoa</taxon>
        <taxon>Ecdysozoa</taxon>
        <taxon>Arthropoda</taxon>
        <taxon>Hexapoda</taxon>
        <taxon>Insecta</taxon>
        <taxon>Pterygota</taxon>
        <taxon>Neoptera</taxon>
        <taxon>Endopterygota</taxon>
        <taxon>Coleoptera</taxon>
        <taxon>Polyphaga</taxon>
        <taxon>Cucujiformia</taxon>
        <taxon>Coccinelloidea</taxon>
        <taxon>Coccinellidae</taxon>
        <taxon>Epilachninae</taxon>
        <taxon>Epilachnini</taxon>
        <taxon>Henosepilachna</taxon>
    </lineage>
</organism>
<evidence type="ECO:0000313" key="1">
    <source>
        <dbReference type="EMBL" id="KAK9878809.1"/>
    </source>
</evidence>
<accession>A0AAW1U719</accession>
<protein>
    <submittedName>
        <fullName evidence="1">Uncharacterized protein</fullName>
    </submittedName>
</protein>
<gene>
    <name evidence="1" type="ORF">WA026_003647</name>
</gene>
<dbReference type="EMBL" id="JARQZJ010000061">
    <property type="protein sequence ID" value="KAK9878809.1"/>
    <property type="molecule type" value="Genomic_DNA"/>
</dbReference>
<dbReference type="Proteomes" id="UP001431783">
    <property type="component" value="Unassembled WGS sequence"/>
</dbReference>
<dbReference type="AlphaFoldDB" id="A0AAW1U719"/>
<name>A0AAW1U719_9CUCU</name>
<keyword evidence="2" id="KW-1185">Reference proteome</keyword>
<comment type="caution">
    <text evidence="1">The sequence shown here is derived from an EMBL/GenBank/DDBJ whole genome shotgun (WGS) entry which is preliminary data.</text>
</comment>
<sequence length="159" mass="17766">MTTENRPFISGTVIYVCVALVKWQIIGSEPIRAAIDDRNTQEVANCGSRSAVFGRRWLTGYRKMIVANVVRNGDGRREKSCITNIGEAGNVRRRPDLSYVQIGIAAPALGQVRSVGDSFKNHNCLLLQDFMSIFHERIWVSSYHLGRKSSCMINPSSSF</sequence>
<reference evidence="1 2" key="1">
    <citation type="submission" date="2023-03" db="EMBL/GenBank/DDBJ databases">
        <title>Genome insight into feeding habits of ladybird beetles.</title>
        <authorList>
            <person name="Li H.-S."/>
            <person name="Huang Y.-H."/>
            <person name="Pang H."/>
        </authorList>
    </citation>
    <scope>NUCLEOTIDE SEQUENCE [LARGE SCALE GENOMIC DNA]</scope>
    <source>
        <strain evidence="1">SYSU_2023b</strain>
        <tissue evidence="1">Whole body</tissue>
    </source>
</reference>
<evidence type="ECO:0000313" key="2">
    <source>
        <dbReference type="Proteomes" id="UP001431783"/>
    </source>
</evidence>
<proteinExistence type="predicted"/>